<evidence type="ECO:0000313" key="2">
    <source>
        <dbReference type="Proteomes" id="UP000050266"/>
    </source>
</evidence>
<dbReference type="NCBIfam" id="NF040584">
    <property type="entry name" value="STY4534_fam"/>
    <property type="match status" value="1"/>
</dbReference>
<dbReference type="Proteomes" id="UP000050266">
    <property type="component" value="Unassembled WGS sequence"/>
</dbReference>
<accession>A0A0Q0CK15</accession>
<protein>
    <submittedName>
        <fullName evidence="1">Conjugal transfer protein</fullName>
    </submittedName>
</protein>
<sequence length="173" mass="19317">MSLSLEAHFFDLHTSGVGYLNRVREVTVRKGKPFMACDVQALRGDSDDVEYTRFDCKVTGGEAEKLIRKCQKAVTEKRKVLIGFRIGDIYTELFTYTSGDKNGQPGVSLKGRLLFISFIKIDGVEVYKAQPRETQSTAETVNIPDEAEQLAADDTEVGPEERSIEQDLQALGY</sequence>
<dbReference type="PATRIC" id="fig|251720.4.peg.1961"/>
<organism evidence="1 2">
    <name type="scientific">Pseudomonas amygdali pv. ulmi</name>
    <dbReference type="NCBI Taxonomy" id="251720"/>
    <lineage>
        <taxon>Bacteria</taxon>
        <taxon>Pseudomonadati</taxon>
        <taxon>Pseudomonadota</taxon>
        <taxon>Gammaproteobacteria</taxon>
        <taxon>Pseudomonadales</taxon>
        <taxon>Pseudomonadaceae</taxon>
        <taxon>Pseudomonas</taxon>
        <taxon>Pseudomonas amygdali</taxon>
    </lineage>
</organism>
<dbReference type="EMBL" id="LJRQ01000195">
    <property type="protein sequence ID" value="KPZ12448.1"/>
    <property type="molecule type" value="Genomic_DNA"/>
</dbReference>
<evidence type="ECO:0000313" key="1">
    <source>
        <dbReference type="EMBL" id="KPZ12448.1"/>
    </source>
</evidence>
<comment type="caution">
    <text evidence="1">The sequence shown here is derived from an EMBL/GenBank/DDBJ whole genome shotgun (WGS) entry which is preliminary data.</text>
</comment>
<name>A0A0Q0CK15_PSEA0</name>
<reference evidence="1 2" key="1">
    <citation type="submission" date="2015-09" db="EMBL/GenBank/DDBJ databases">
        <title>Genome announcement of multiple Pseudomonas syringae strains.</title>
        <authorList>
            <person name="Thakur S."/>
            <person name="Wang P.W."/>
            <person name="Gong Y."/>
            <person name="Weir B.S."/>
            <person name="Guttman D.S."/>
        </authorList>
    </citation>
    <scope>NUCLEOTIDE SEQUENCE [LARGE SCALE GENOMIC DNA]</scope>
    <source>
        <strain evidence="1 2">ICMP3962</strain>
    </source>
</reference>
<proteinExistence type="predicted"/>
<dbReference type="RefSeq" id="WP_054078111.1">
    <property type="nucleotide sequence ID" value="NZ_LIHQ01000216.1"/>
</dbReference>
<dbReference type="OrthoDB" id="6402776at2"/>
<dbReference type="InterPro" id="IPR021960">
    <property type="entry name" value="DUF3577"/>
</dbReference>
<dbReference type="Pfam" id="PF12101">
    <property type="entry name" value="DUF3577"/>
    <property type="match status" value="1"/>
</dbReference>
<gene>
    <name evidence="1" type="ORF">ALO41_200067</name>
</gene>
<dbReference type="AlphaFoldDB" id="A0A0Q0CK15"/>